<keyword evidence="1" id="KW-0732">Signal</keyword>
<feature type="compositionally biased region" description="Low complexity" evidence="4">
    <location>
        <begin position="311"/>
        <end position="328"/>
    </location>
</feature>
<evidence type="ECO:0000256" key="2">
    <source>
        <dbReference type="ARBA" id="ARBA00022737"/>
    </source>
</evidence>
<feature type="domain" description="FecR protein" evidence="5">
    <location>
        <begin position="144"/>
        <end position="247"/>
    </location>
</feature>
<protein>
    <submittedName>
        <fullName evidence="6">FG-GAP repeat family protein</fullName>
    </submittedName>
</protein>
<feature type="region of interest" description="Disordered" evidence="4">
    <location>
        <begin position="412"/>
        <end position="459"/>
    </location>
</feature>
<dbReference type="InterPro" id="IPR013517">
    <property type="entry name" value="FG-GAP"/>
</dbReference>
<dbReference type="HOGENOM" id="CLU_272347_0_0_5"/>
<dbReference type="PROSITE" id="PS51470">
    <property type="entry name" value="FG_GAP"/>
    <property type="match status" value="1"/>
</dbReference>
<sequence length="1187" mass="120104">MARNVDGSVEGVSSSDQGTVKTIDASGQTKIDLPDSSFITDVTMTRDGQDLTLRNDDGQTITIENYFTADTAPVLSSPNGAILSPAMVKSFVHSETAGQYAQMGSVDDVSPVGEITELNGSATVTRADGTTETITLGTKIFQGDVVETQGDGAVNITFIDETSFAVSENAKLAIDEYVFDPASGSGKTDFSVLKGVFVFTSGLIGREDPDDVTIDTPVGSIGIRGTTIMGDIDPSGESQITVVEGAIVVRTEAGERTLAEQFETVTLTGQNSEPAYQGTLDASRVTDDYGAVKSVSGTLFSAFGTSDAPAANDAGDAPADAAAPDASDTTVPEGDESGAAQDSAPTDAPPQQDGALNLAPVTDTALVGDDTMTGGLDSGFDRAVDSGTTLTNIAGSTGSTVGTAINTVGSALGSTTTNTAPALTTTRPTDTTSPTDPSALPSTGTDAGTGSGGGGVTTPPPPVLALNLNMLGNLSDISLSGVVVGTVSTTVAYTETLNFVLNSPLSGGGDPLFQLVSTGPDSANIVLTAAGALHVLANQTYNLSISVTEPSSGRTASTANTAPVMDEANISLNDILSAGSTADGRYIPSISAGSHHAQAVAAVGDTDGNGTANYIFASDNTLFLDDNSGNISQYSLSTLGFDNTEGLSINGVGDVDGDGRLDYIVGGRNTASGEGRAVLIGGDGTVSGINGSSGVSHFGHEAIGIGDINGDGYADVMITSPSASVYGKAGIYLGGSDFSNILTATPDYVINGPSTNSNLGREAASLGDLNQDGFDDFAVTVPKTAGAVNGEVWIYNGGNTLNTANPFKITGLQTGSDGGLGLLNLGDMNGGYKNDFAIYESGTDTVHVIFGEGNTFLSGGTATISTVSDLRITASDANSKIESGGSVGDYNGDGRDDMAVAVRTDSTMDIYVIYGRAGVAGSIDLDNLTLEKHQYEHIRINLADPALGLGNPTTDPFDVEITALGDLNGDGYDDFAIGTPDSNGGDGGLYLMYGQSDGGLTSSGQAVVTGASATATAAGQAVVGTYANDTLSDGGAFSNIAINGGAGNDVITLFSANTRHVDGGAGYDQVKLNTSGLIDLSGADGSFSSNSLMNVEEITLMQASSTLKMDMADIFKLLQQSADNQLYINTEGTLTGSLQLYEGGTVESLTAAGFTQTGTSSVGGTDYNVFEMGGYQLYVDTNVAVAV</sequence>
<reference evidence="6 7" key="1">
    <citation type="journal article" date="2011" name="BMC Genomics">
        <title>Genomic insights into an obligate epibiotic bacterial predator: Micavibrio aeruginosavorus ARL-13.</title>
        <authorList>
            <person name="Wang Z."/>
            <person name="Kadouri D."/>
            <person name="Wu M."/>
        </authorList>
    </citation>
    <scope>NUCLEOTIDE SEQUENCE [LARGE SCALE GENOMIC DNA]</scope>
    <source>
        <strain evidence="6 7">ARL-13</strain>
    </source>
</reference>
<dbReference type="EMBL" id="CP002382">
    <property type="protein sequence ID" value="AEP10183.1"/>
    <property type="molecule type" value="Genomic_DNA"/>
</dbReference>
<feature type="compositionally biased region" description="Polar residues" evidence="4">
    <location>
        <begin position="17"/>
        <end position="27"/>
    </location>
</feature>
<keyword evidence="3" id="KW-0325">Glycoprotein</keyword>
<dbReference type="InterPro" id="IPR028994">
    <property type="entry name" value="Integrin_alpha_N"/>
</dbReference>
<feature type="compositionally biased region" description="Gly residues" evidence="4">
    <location>
        <begin position="447"/>
        <end position="456"/>
    </location>
</feature>
<dbReference type="STRING" id="856793.MICA_1872"/>
<name>G2KM89_MICAA</name>
<dbReference type="Pfam" id="PF13517">
    <property type="entry name" value="FG-GAP_3"/>
    <property type="match status" value="1"/>
</dbReference>
<keyword evidence="2" id="KW-0677">Repeat</keyword>
<dbReference type="KEGG" id="mai:MICA_1872"/>
<evidence type="ECO:0000259" key="5">
    <source>
        <dbReference type="Pfam" id="PF04773"/>
    </source>
</evidence>
<dbReference type="InterPro" id="IPR006860">
    <property type="entry name" value="FecR"/>
</dbReference>
<feature type="compositionally biased region" description="Low complexity" evidence="4">
    <location>
        <begin position="1"/>
        <end position="16"/>
    </location>
</feature>
<dbReference type="PANTHER" id="PTHR38731:SF1">
    <property type="entry name" value="FECR PROTEIN DOMAIN-CONTAINING PROTEIN"/>
    <property type="match status" value="1"/>
</dbReference>
<dbReference type="PRINTS" id="PR01185">
    <property type="entry name" value="INTEGRINA"/>
</dbReference>
<organism evidence="6 7">
    <name type="scientific">Micavibrio aeruginosavorus (strain ARL-13)</name>
    <dbReference type="NCBI Taxonomy" id="856793"/>
    <lineage>
        <taxon>Bacteria</taxon>
        <taxon>Pseudomonadati</taxon>
        <taxon>Bdellovibrionota</taxon>
        <taxon>Bdellovibrionia</taxon>
        <taxon>Bdellovibrionales</taxon>
        <taxon>Pseudobdellovibrionaceae</taxon>
        <taxon>Micavibrio</taxon>
    </lineage>
</organism>
<proteinExistence type="predicted"/>
<accession>G2KM89</accession>
<feature type="region of interest" description="Disordered" evidence="4">
    <location>
        <begin position="1"/>
        <end position="27"/>
    </location>
</feature>
<dbReference type="Gene3D" id="2.130.10.130">
    <property type="entry name" value="Integrin alpha, N-terminal"/>
    <property type="match status" value="2"/>
</dbReference>
<dbReference type="SMART" id="SM00191">
    <property type="entry name" value="Int_alpha"/>
    <property type="match status" value="5"/>
</dbReference>
<dbReference type="GO" id="GO:0007155">
    <property type="term" value="P:cell adhesion"/>
    <property type="evidence" value="ECO:0007669"/>
    <property type="project" value="InterPro"/>
</dbReference>
<dbReference type="Pfam" id="PF04773">
    <property type="entry name" value="FecR"/>
    <property type="match status" value="1"/>
</dbReference>
<evidence type="ECO:0000313" key="6">
    <source>
        <dbReference type="EMBL" id="AEP10183.1"/>
    </source>
</evidence>
<dbReference type="InterPro" id="IPR000413">
    <property type="entry name" value="Integrin_alpha"/>
</dbReference>
<dbReference type="eggNOG" id="COG4254">
    <property type="taxonomic scope" value="Bacteria"/>
</dbReference>
<dbReference type="SUPFAM" id="SSF69318">
    <property type="entry name" value="Integrin alpha N-terminal domain"/>
    <property type="match status" value="2"/>
</dbReference>
<evidence type="ECO:0000256" key="3">
    <source>
        <dbReference type="ARBA" id="ARBA00023180"/>
    </source>
</evidence>
<feature type="compositionally biased region" description="Low complexity" evidence="4">
    <location>
        <begin position="414"/>
        <end position="446"/>
    </location>
</feature>
<dbReference type="Pfam" id="PF01839">
    <property type="entry name" value="FG-GAP"/>
    <property type="match status" value="2"/>
</dbReference>
<dbReference type="RefSeq" id="WP_014103406.1">
    <property type="nucleotide sequence ID" value="NC_016026.1"/>
</dbReference>
<feature type="region of interest" description="Disordered" evidence="4">
    <location>
        <begin position="311"/>
        <end position="356"/>
    </location>
</feature>
<dbReference type="InterPro" id="IPR013519">
    <property type="entry name" value="Int_alpha_beta-p"/>
</dbReference>
<keyword evidence="7" id="KW-1185">Reference proteome</keyword>
<dbReference type="OrthoDB" id="9773411at2"/>
<dbReference type="AlphaFoldDB" id="G2KM89"/>
<dbReference type="Proteomes" id="UP000009286">
    <property type="component" value="Chromosome"/>
</dbReference>
<evidence type="ECO:0000256" key="4">
    <source>
        <dbReference type="SAM" id="MobiDB-lite"/>
    </source>
</evidence>
<evidence type="ECO:0000256" key="1">
    <source>
        <dbReference type="ARBA" id="ARBA00022729"/>
    </source>
</evidence>
<dbReference type="GO" id="GO:0008305">
    <property type="term" value="C:integrin complex"/>
    <property type="evidence" value="ECO:0007669"/>
    <property type="project" value="InterPro"/>
</dbReference>
<dbReference type="PANTHER" id="PTHR38731">
    <property type="entry name" value="LIPL45-RELATED LIPOPROTEIN-RELATED"/>
    <property type="match status" value="1"/>
</dbReference>
<evidence type="ECO:0000313" key="7">
    <source>
        <dbReference type="Proteomes" id="UP000009286"/>
    </source>
</evidence>
<gene>
    <name evidence="6" type="ordered locus">MICA_1872</name>
</gene>